<keyword evidence="2" id="KW-1185">Reference proteome</keyword>
<comment type="caution">
    <text evidence="1">The sequence shown here is derived from an EMBL/GenBank/DDBJ whole genome shotgun (WGS) entry which is preliminary data.</text>
</comment>
<accession>A0ABU6S4X7</accession>
<name>A0ABU6S4X7_9FABA</name>
<sequence>MRHKAVPKEQILNSPVKAITELTGDVMRPMLKLTNEDSRYPMMIDENKKEWNSVIGDALDLLLEGPPALSV</sequence>
<reference evidence="1 2" key="1">
    <citation type="journal article" date="2023" name="Plants (Basel)">
        <title>Bridging the Gap: Combining Genomics and Transcriptomics Approaches to Understand Stylosanthes scabra, an Orphan Legume from the Brazilian Caatinga.</title>
        <authorList>
            <person name="Ferreira-Neto J.R.C."/>
            <person name="da Silva M.D."/>
            <person name="Binneck E."/>
            <person name="de Melo N.F."/>
            <person name="da Silva R.H."/>
            <person name="de Melo A.L.T.M."/>
            <person name="Pandolfi V."/>
            <person name="Bustamante F.O."/>
            <person name="Brasileiro-Vidal A.C."/>
            <person name="Benko-Iseppon A.M."/>
        </authorList>
    </citation>
    <scope>NUCLEOTIDE SEQUENCE [LARGE SCALE GENOMIC DNA]</scope>
    <source>
        <tissue evidence="1">Leaves</tissue>
    </source>
</reference>
<organism evidence="1 2">
    <name type="scientific">Stylosanthes scabra</name>
    <dbReference type="NCBI Taxonomy" id="79078"/>
    <lineage>
        <taxon>Eukaryota</taxon>
        <taxon>Viridiplantae</taxon>
        <taxon>Streptophyta</taxon>
        <taxon>Embryophyta</taxon>
        <taxon>Tracheophyta</taxon>
        <taxon>Spermatophyta</taxon>
        <taxon>Magnoliopsida</taxon>
        <taxon>eudicotyledons</taxon>
        <taxon>Gunneridae</taxon>
        <taxon>Pentapetalae</taxon>
        <taxon>rosids</taxon>
        <taxon>fabids</taxon>
        <taxon>Fabales</taxon>
        <taxon>Fabaceae</taxon>
        <taxon>Papilionoideae</taxon>
        <taxon>50 kb inversion clade</taxon>
        <taxon>dalbergioids sensu lato</taxon>
        <taxon>Dalbergieae</taxon>
        <taxon>Pterocarpus clade</taxon>
        <taxon>Stylosanthes</taxon>
    </lineage>
</organism>
<protein>
    <submittedName>
        <fullName evidence="1">Uncharacterized protein</fullName>
    </submittedName>
</protein>
<dbReference type="EMBL" id="JASCZI010060429">
    <property type="protein sequence ID" value="MED6131088.1"/>
    <property type="molecule type" value="Genomic_DNA"/>
</dbReference>
<gene>
    <name evidence="1" type="ORF">PIB30_006708</name>
</gene>
<proteinExistence type="predicted"/>
<evidence type="ECO:0000313" key="1">
    <source>
        <dbReference type="EMBL" id="MED6131088.1"/>
    </source>
</evidence>
<dbReference type="Proteomes" id="UP001341840">
    <property type="component" value="Unassembled WGS sequence"/>
</dbReference>
<evidence type="ECO:0000313" key="2">
    <source>
        <dbReference type="Proteomes" id="UP001341840"/>
    </source>
</evidence>